<keyword evidence="6" id="KW-0769">Symport</keyword>
<gene>
    <name evidence="13" type="ORF">EV207_15019</name>
</gene>
<dbReference type="RefSeq" id="WP_207902982.1">
    <property type="nucleotide sequence ID" value="NZ_SLXK01000050.1"/>
</dbReference>
<dbReference type="PANTHER" id="PTHR43528:SF1">
    <property type="entry name" value="ALPHA-KETOGLUTARATE PERMEASE"/>
    <property type="match status" value="1"/>
</dbReference>
<feature type="transmembrane region" description="Helical" evidence="11">
    <location>
        <begin position="407"/>
        <end position="426"/>
    </location>
</feature>
<keyword evidence="5 11" id="KW-0812">Transmembrane</keyword>
<feature type="domain" description="Major facilitator superfamily (MFS) profile" evidence="12">
    <location>
        <begin position="25"/>
        <end position="429"/>
    </location>
</feature>
<keyword evidence="4" id="KW-1003">Cell membrane</keyword>
<dbReference type="FunFam" id="1.20.1250.20:FF:000001">
    <property type="entry name" value="Dicarboxylate MFS transporter"/>
    <property type="match status" value="1"/>
</dbReference>
<dbReference type="PROSITE" id="PS50850">
    <property type="entry name" value="MFS"/>
    <property type="match status" value="1"/>
</dbReference>
<dbReference type="InterPro" id="IPR005829">
    <property type="entry name" value="Sugar_transporter_CS"/>
</dbReference>
<dbReference type="InterPro" id="IPR036259">
    <property type="entry name" value="MFS_trans_sf"/>
</dbReference>
<feature type="transmembrane region" description="Helical" evidence="11">
    <location>
        <begin position="127"/>
        <end position="150"/>
    </location>
</feature>
<sequence length="448" mass="48007">MAIKEQAQDVMKTSVNVQSSGVKKAVFGAAIGNLIEWFDYASYGYLATIIAAVFFAPGNATAALLGTFGVFAVSFIARPFGGLFWGYFGDKIGRKKVLALTIIIMSLSTVAVGLIPSYASIGMAAPLLLLVCRVVQGFSASGEYAGSALFIAEYVPRSRRGLLVSMVPASTAFGLLLGALVAALLEYNLTPHALHSWGWRIPFLAAGPLGLIGLYIRSKTEDTPVFKEMEQSHETAHTPAFIGLKQNLKQILVAFGVVCLNAVGFYTILSYMPTYLSSELGFEGIRGILTTIFPLLAYVLFLPIIGLLADRVGRKPILIGACVMFVLFTYPIFLLLSLGGMFSILALILLGAILAGNDGVLATFLSEMFPTSVRYTGFGLSFNMGNAIFGGTAPFIATFLIAQTNNMFAPAFYLMASALAAFIALLRTKETVDKSLKEETHSETNFEG</sequence>
<evidence type="ECO:0000256" key="3">
    <source>
        <dbReference type="ARBA" id="ARBA00022448"/>
    </source>
</evidence>
<feature type="transmembrane region" description="Helical" evidence="11">
    <location>
        <begin position="62"/>
        <end position="85"/>
    </location>
</feature>
<evidence type="ECO:0000256" key="4">
    <source>
        <dbReference type="ARBA" id="ARBA00022475"/>
    </source>
</evidence>
<dbReference type="Gene3D" id="1.20.1250.20">
    <property type="entry name" value="MFS general substrate transporter like domains"/>
    <property type="match status" value="2"/>
</dbReference>
<evidence type="ECO:0000256" key="8">
    <source>
        <dbReference type="ARBA" id="ARBA00023136"/>
    </source>
</evidence>
<protein>
    <recommendedName>
        <fullName evidence="10">Putative proline/betaine transporter</fullName>
    </recommendedName>
</protein>
<feature type="transmembrane region" description="Helical" evidence="11">
    <location>
        <begin position="97"/>
        <end position="121"/>
    </location>
</feature>
<dbReference type="Pfam" id="PF07690">
    <property type="entry name" value="MFS_1"/>
    <property type="match status" value="1"/>
</dbReference>
<feature type="transmembrane region" description="Helical" evidence="11">
    <location>
        <begin position="162"/>
        <end position="185"/>
    </location>
</feature>
<proteinExistence type="inferred from homology"/>
<dbReference type="InterPro" id="IPR020846">
    <property type="entry name" value="MFS_dom"/>
</dbReference>
<comment type="similarity">
    <text evidence="2">Belongs to the major facilitator superfamily. Metabolite:H+ Symporter (MHS) family (TC 2.A.1.6) family.</text>
</comment>
<keyword evidence="7 11" id="KW-1133">Transmembrane helix</keyword>
<comment type="subcellular location">
    <subcellularLocation>
        <location evidence="1">Cell membrane</location>
        <topology evidence="1">Multi-pass membrane protein</topology>
    </subcellularLocation>
</comment>
<evidence type="ECO:0000256" key="1">
    <source>
        <dbReference type="ARBA" id="ARBA00004651"/>
    </source>
</evidence>
<feature type="transmembrane region" description="Helical" evidence="11">
    <location>
        <begin position="284"/>
        <end position="305"/>
    </location>
</feature>
<dbReference type="InterPro" id="IPR051084">
    <property type="entry name" value="H+-coupled_symporters"/>
</dbReference>
<feature type="transmembrane region" description="Helical" evidence="11">
    <location>
        <begin position="342"/>
        <end position="365"/>
    </location>
</feature>
<evidence type="ECO:0000256" key="2">
    <source>
        <dbReference type="ARBA" id="ARBA00008240"/>
    </source>
</evidence>
<keyword evidence="14" id="KW-1185">Reference proteome</keyword>
<comment type="caution">
    <text evidence="13">The sequence shown here is derived from an EMBL/GenBank/DDBJ whole genome shotgun (WGS) entry which is preliminary data.</text>
</comment>
<comment type="function">
    <text evidence="9">May be a proton symporter involved in the uptake of osmolytes such as proline and glycine betaine.</text>
</comment>
<dbReference type="GO" id="GO:0005886">
    <property type="term" value="C:plasma membrane"/>
    <property type="evidence" value="ECO:0007669"/>
    <property type="project" value="UniProtKB-SubCell"/>
</dbReference>
<evidence type="ECO:0000313" key="13">
    <source>
        <dbReference type="EMBL" id="TCP20716.1"/>
    </source>
</evidence>
<evidence type="ECO:0000256" key="10">
    <source>
        <dbReference type="ARBA" id="ARBA00039918"/>
    </source>
</evidence>
<keyword evidence="3" id="KW-0813">Transport</keyword>
<name>A0A4V2SKT3_9BACL</name>
<accession>A0A4V2SKT3</accession>
<dbReference type="InterPro" id="IPR011701">
    <property type="entry name" value="MFS"/>
</dbReference>
<dbReference type="PANTHER" id="PTHR43528">
    <property type="entry name" value="ALPHA-KETOGLUTARATE PERMEASE"/>
    <property type="match status" value="1"/>
</dbReference>
<keyword evidence="8 11" id="KW-0472">Membrane</keyword>
<evidence type="ECO:0000256" key="11">
    <source>
        <dbReference type="SAM" id="Phobius"/>
    </source>
</evidence>
<feature type="transmembrane region" description="Helical" evidence="11">
    <location>
        <begin position="377"/>
        <end position="401"/>
    </location>
</feature>
<evidence type="ECO:0000313" key="14">
    <source>
        <dbReference type="Proteomes" id="UP000295416"/>
    </source>
</evidence>
<feature type="transmembrane region" description="Helical" evidence="11">
    <location>
        <begin position="37"/>
        <end position="56"/>
    </location>
</feature>
<dbReference type="SUPFAM" id="SSF103473">
    <property type="entry name" value="MFS general substrate transporter"/>
    <property type="match status" value="1"/>
</dbReference>
<dbReference type="PROSITE" id="PS00216">
    <property type="entry name" value="SUGAR_TRANSPORT_1"/>
    <property type="match status" value="1"/>
</dbReference>
<evidence type="ECO:0000256" key="6">
    <source>
        <dbReference type="ARBA" id="ARBA00022847"/>
    </source>
</evidence>
<organism evidence="13 14">
    <name type="scientific">Scopulibacillus darangshiensis</name>
    <dbReference type="NCBI Taxonomy" id="442528"/>
    <lineage>
        <taxon>Bacteria</taxon>
        <taxon>Bacillati</taxon>
        <taxon>Bacillota</taxon>
        <taxon>Bacilli</taxon>
        <taxon>Bacillales</taxon>
        <taxon>Sporolactobacillaceae</taxon>
        <taxon>Scopulibacillus</taxon>
    </lineage>
</organism>
<dbReference type="GO" id="GO:0015293">
    <property type="term" value="F:symporter activity"/>
    <property type="evidence" value="ECO:0007669"/>
    <property type="project" value="UniProtKB-KW"/>
</dbReference>
<evidence type="ECO:0000259" key="12">
    <source>
        <dbReference type="PROSITE" id="PS50850"/>
    </source>
</evidence>
<feature type="transmembrane region" description="Helical" evidence="11">
    <location>
        <begin position="197"/>
        <end position="216"/>
    </location>
</feature>
<dbReference type="EMBL" id="SLXK01000050">
    <property type="protein sequence ID" value="TCP20716.1"/>
    <property type="molecule type" value="Genomic_DNA"/>
</dbReference>
<dbReference type="Proteomes" id="UP000295416">
    <property type="component" value="Unassembled WGS sequence"/>
</dbReference>
<feature type="transmembrane region" description="Helical" evidence="11">
    <location>
        <begin position="317"/>
        <end position="336"/>
    </location>
</feature>
<evidence type="ECO:0000256" key="7">
    <source>
        <dbReference type="ARBA" id="ARBA00022989"/>
    </source>
</evidence>
<evidence type="ECO:0000256" key="5">
    <source>
        <dbReference type="ARBA" id="ARBA00022692"/>
    </source>
</evidence>
<evidence type="ECO:0000256" key="9">
    <source>
        <dbReference type="ARBA" id="ARBA00037295"/>
    </source>
</evidence>
<feature type="transmembrane region" description="Helical" evidence="11">
    <location>
        <begin position="251"/>
        <end position="272"/>
    </location>
</feature>
<reference evidence="13 14" key="1">
    <citation type="submission" date="2019-03" db="EMBL/GenBank/DDBJ databases">
        <title>Genomic Encyclopedia of Type Strains, Phase IV (KMG-IV): sequencing the most valuable type-strain genomes for metagenomic binning, comparative biology and taxonomic classification.</title>
        <authorList>
            <person name="Goeker M."/>
        </authorList>
    </citation>
    <scope>NUCLEOTIDE SEQUENCE [LARGE SCALE GENOMIC DNA]</scope>
    <source>
        <strain evidence="13 14">DSM 19377</strain>
    </source>
</reference>
<dbReference type="AlphaFoldDB" id="A0A4V2SKT3"/>